<dbReference type="Proteomes" id="UP001500506">
    <property type="component" value="Unassembled WGS sequence"/>
</dbReference>
<reference evidence="2" key="1">
    <citation type="journal article" date="2019" name="Int. J. Syst. Evol. Microbiol.">
        <title>The Global Catalogue of Microorganisms (GCM) 10K type strain sequencing project: providing services to taxonomists for standard genome sequencing and annotation.</title>
        <authorList>
            <consortium name="The Broad Institute Genomics Platform"/>
            <consortium name="The Broad Institute Genome Sequencing Center for Infectious Disease"/>
            <person name="Wu L."/>
            <person name="Ma J."/>
        </authorList>
    </citation>
    <scope>NUCLEOTIDE SEQUENCE [LARGE SCALE GENOMIC DNA]</scope>
    <source>
        <strain evidence="2">JCM 14319</strain>
    </source>
</reference>
<keyword evidence="2" id="KW-1185">Reference proteome</keyword>
<accession>A0ABP4WV31</accession>
<organism evidence="1 2">
    <name type="scientific">Agromyces humatus</name>
    <dbReference type="NCBI Taxonomy" id="279573"/>
    <lineage>
        <taxon>Bacteria</taxon>
        <taxon>Bacillati</taxon>
        <taxon>Actinomycetota</taxon>
        <taxon>Actinomycetes</taxon>
        <taxon>Micrococcales</taxon>
        <taxon>Microbacteriaceae</taxon>
        <taxon>Agromyces</taxon>
    </lineage>
</organism>
<proteinExistence type="predicted"/>
<protein>
    <submittedName>
        <fullName evidence="1">YdeI/OmpD-associated family protein</fullName>
    </submittedName>
</protein>
<evidence type="ECO:0000313" key="1">
    <source>
        <dbReference type="EMBL" id="GAA1762230.1"/>
    </source>
</evidence>
<comment type="caution">
    <text evidence="1">The sequence shown here is derived from an EMBL/GenBank/DDBJ whole genome shotgun (WGS) entry which is preliminary data.</text>
</comment>
<dbReference type="RefSeq" id="WP_232497622.1">
    <property type="nucleotide sequence ID" value="NZ_BAAANH010000004.1"/>
</dbReference>
<dbReference type="Pfam" id="PF13376">
    <property type="entry name" value="OmdA"/>
    <property type="match status" value="1"/>
</dbReference>
<dbReference type="EMBL" id="BAAANH010000004">
    <property type="protein sequence ID" value="GAA1762230.1"/>
    <property type="molecule type" value="Genomic_DNA"/>
</dbReference>
<evidence type="ECO:0000313" key="2">
    <source>
        <dbReference type="Proteomes" id="UP001500506"/>
    </source>
</evidence>
<name>A0ABP4WV31_9MICO</name>
<gene>
    <name evidence="1" type="ORF">GCM10009747_21900</name>
</gene>
<sequence>MVDRDAAERLHVESRAQWRAWLADNHAASPGVWLVVWKNTTGRPRPTYDEQVLEALAFGWIDGQAKSVDDERTMMWFTRRTPKSPWSASNKQRVERLEADGLMHPAGTAAIDAAKANGMWNVFDDAERLIEPAELAILLDVDPAARANWNAYPPSVRRSALSWVALAARDDTKSQRIAAIVRDASAGQRPGPR</sequence>